<name>A0A9X2RB07_9BACT</name>
<organism evidence="2 3">
    <name type="scientific">Salinibacter ruber</name>
    <dbReference type="NCBI Taxonomy" id="146919"/>
    <lineage>
        <taxon>Bacteria</taxon>
        <taxon>Pseudomonadati</taxon>
        <taxon>Rhodothermota</taxon>
        <taxon>Rhodothermia</taxon>
        <taxon>Rhodothermales</taxon>
        <taxon>Salinibacteraceae</taxon>
        <taxon>Salinibacter</taxon>
    </lineage>
</organism>
<accession>A0A9X2RB07</accession>
<sequence>MTLAFISLVAITLGIVLVFGLGFGAMYVLWTLLQPPETPDDSEEN</sequence>
<gene>
    <name evidence="2" type="ORF">GGP82_001856</name>
</gene>
<reference evidence="2" key="1">
    <citation type="submission" date="2022-08" db="EMBL/GenBank/DDBJ databases">
        <title>Genomic Encyclopedia of Type Strains, Phase V (KMG-V): Genome sequencing to study the core and pangenomes of soil and plant-associated prokaryotes.</title>
        <authorList>
            <person name="Whitman W."/>
        </authorList>
    </citation>
    <scope>NUCLEOTIDE SEQUENCE</scope>
    <source>
        <strain evidence="2">SP2016B</strain>
    </source>
</reference>
<protein>
    <submittedName>
        <fullName evidence="2">ABC-type antimicrobial peptide transport system permease subunit</fullName>
    </submittedName>
</protein>
<keyword evidence="1" id="KW-1133">Transmembrane helix</keyword>
<proteinExistence type="predicted"/>
<comment type="caution">
    <text evidence="2">The sequence shown here is derived from an EMBL/GenBank/DDBJ whole genome shotgun (WGS) entry which is preliminary data.</text>
</comment>
<evidence type="ECO:0000313" key="3">
    <source>
        <dbReference type="Proteomes" id="UP001155034"/>
    </source>
</evidence>
<keyword evidence="1" id="KW-0472">Membrane</keyword>
<keyword evidence="1" id="KW-0812">Transmembrane</keyword>
<evidence type="ECO:0000256" key="1">
    <source>
        <dbReference type="SAM" id="Phobius"/>
    </source>
</evidence>
<dbReference type="EMBL" id="JANTYZ010000004">
    <property type="protein sequence ID" value="MCS3865302.1"/>
    <property type="molecule type" value="Genomic_DNA"/>
</dbReference>
<feature type="transmembrane region" description="Helical" evidence="1">
    <location>
        <begin position="6"/>
        <end position="30"/>
    </location>
</feature>
<dbReference type="AlphaFoldDB" id="A0A9X2RB07"/>
<dbReference type="Proteomes" id="UP001155034">
    <property type="component" value="Unassembled WGS sequence"/>
</dbReference>
<dbReference type="RefSeq" id="WP_259083573.1">
    <property type="nucleotide sequence ID" value="NZ_JANTYZ010000004.1"/>
</dbReference>
<evidence type="ECO:0000313" key="2">
    <source>
        <dbReference type="EMBL" id="MCS3865302.1"/>
    </source>
</evidence>